<dbReference type="PANTHER" id="PTHR35011">
    <property type="entry name" value="2,3-DIKETO-L-GULONATE TRAP TRANSPORTER SMALL PERMEASE PROTEIN YIAM"/>
    <property type="match status" value="1"/>
</dbReference>
<keyword evidence="6 9" id="KW-1133">Transmembrane helix</keyword>
<comment type="subunit">
    <text evidence="9">The complex comprises the extracytoplasmic solute receptor protein and the two transmembrane proteins.</text>
</comment>
<dbReference type="InterPro" id="IPR007387">
    <property type="entry name" value="TRAP_DctQ"/>
</dbReference>
<organism evidence="11 12">
    <name type="scientific">Meridianimarinicoccus marinus</name>
    <dbReference type="NCBI Taxonomy" id="3231483"/>
    <lineage>
        <taxon>Bacteria</taxon>
        <taxon>Pseudomonadati</taxon>
        <taxon>Pseudomonadota</taxon>
        <taxon>Alphaproteobacteria</taxon>
        <taxon>Rhodobacterales</taxon>
        <taxon>Paracoccaceae</taxon>
        <taxon>Meridianimarinicoccus</taxon>
    </lineage>
</organism>
<evidence type="ECO:0000256" key="7">
    <source>
        <dbReference type="ARBA" id="ARBA00023136"/>
    </source>
</evidence>
<keyword evidence="5 9" id="KW-0812">Transmembrane</keyword>
<evidence type="ECO:0000256" key="2">
    <source>
        <dbReference type="ARBA" id="ARBA00022448"/>
    </source>
</evidence>
<evidence type="ECO:0000256" key="3">
    <source>
        <dbReference type="ARBA" id="ARBA00022475"/>
    </source>
</evidence>
<evidence type="ECO:0000256" key="8">
    <source>
        <dbReference type="ARBA" id="ARBA00038436"/>
    </source>
</evidence>
<dbReference type="InterPro" id="IPR055348">
    <property type="entry name" value="DctQ"/>
</dbReference>
<proteinExistence type="inferred from homology"/>
<feature type="transmembrane region" description="Helical" evidence="9">
    <location>
        <begin position="133"/>
        <end position="157"/>
    </location>
</feature>
<feature type="transmembrane region" description="Helical" evidence="9">
    <location>
        <begin position="12"/>
        <end position="33"/>
    </location>
</feature>
<dbReference type="Proteomes" id="UP001553161">
    <property type="component" value="Unassembled WGS sequence"/>
</dbReference>
<evidence type="ECO:0000256" key="4">
    <source>
        <dbReference type="ARBA" id="ARBA00022519"/>
    </source>
</evidence>
<comment type="caution">
    <text evidence="11">The sequence shown here is derived from an EMBL/GenBank/DDBJ whole genome shotgun (WGS) entry which is preliminary data.</text>
</comment>
<gene>
    <name evidence="11" type="ORF">AB0T83_19045</name>
</gene>
<feature type="domain" description="Tripartite ATP-independent periplasmic transporters DctQ component" evidence="10">
    <location>
        <begin position="28"/>
        <end position="160"/>
    </location>
</feature>
<evidence type="ECO:0000259" key="10">
    <source>
        <dbReference type="Pfam" id="PF04290"/>
    </source>
</evidence>
<sequence length="171" mass="19143">MITSIRGLIGGISAILGYFSALIIVPLILASVYEVISRYVFSQPTIWAYEIGYMAMGASFLLGSAYTLRDGQHVRIDILACRFSPRTNAALNLAGYLFLFLPIGIWLTFALYHHTVEAYEWGERSGESAWNPYVWPYHLVFFTAFASMVLQVIAEALGHFQVLCMSRTGEV</sequence>
<comment type="similarity">
    <text evidence="8 9">Belongs to the TRAP transporter small permease family.</text>
</comment>
<keyword evidence="7 9" id="KW-0472">Membrane</keyword>
<comment type="subcellular location">
    <subcellularLocation>
        <location evidence="1 9">Cell inner membrane</location>
        <topology evidence="1 9">Multi-pass membrane protein</topology>
    </subcellularLocation>
</comment>
<reference evidence="11 12" key="1">
    <citation type="submission" date="2024-07" db="EMBL/GenBank/DDBJ databases">
        <authorList>
            <person name="Kang M."/>
        </authorList>
    </citation>
    <scope>NUCLEOTIDE SEQUENCE [LARGE SCALE GENOMIC DNA]</scope>
    <source>
        <strain evidence="11 12">DFM31</strain>
    </source>
</reference>
<protein>
    <recommendedName>
        <fullName evidence="9">TRAP transporter small permease protein</fullName>
    </recommendedName>
</protein>
<evidence type="ECO:0000256" key="6">
    <source>
        <dbReference type="ARBA" id="ARBA00022989"/>
    </source>
</evidence>
<evidence type="ECO:0000256" key="5">
    <source>
        <dbReference type="ARBA" id="ARBA00022692"/>
    </source>
</evidence>
<accession>A0ABV3LBB7</accession>
<dbReference type="EMBL" id="JBFBVU010000045">
    <property type="protein sequence ID" value="MEV8468856.1"/>
    <property type="molecule type" value="Genomic_DNA"/>
</dbReference>
<keyword evidence="2 9" id="KW-0813">Transport</keyword>
<evidence type="ECO:0000256" key="9">
    <source>
        <dbReference type="RuleBase" id="RU369079"/>
    </source>
</evidence>
<keyword evidence="12" id="KW-1185">Reference proteome</keyword>
<feature type="transmembrane region" description="Helical" evidence="9">
    <location>
        <begin position="89"/>
        <end position="113"/>
    </location>
</feature>
<dbReference type="RefSeq" id="WP_366194812.1">
    <property type="nucleotide sequence ID" value="NZ_JBFBVU010000045.1"/>
</dbReference>
<keyword evidence="4 9" id="KW-0997">Cell inner membrane</keyword>
<name>A0ABV3LBB7_9RHOB</name>
<feature type="transmembrane region" description="Helical" evidence="9">
    <location>
        <begin position="45"/>
        <end position="68"/>
    </location>
</feature>
<comment type="function">
    <text evidence="9">Part of the tripartite ATP-independent periplasmic (TRAP) transport system.</text>
</comment>
<dbReference type="PANTHER" id="PTHR35011:SF4">
    <property type="entry name" value="SLL1102 PROTEIN"/>
    <property type="match status" value="1"/>
</dbReference>
<evidence type="ECO:0000256" key="1">
    <source>
        <dbReference type="ARBA" id="ARBA00004429"/>
    </source>
</evidence>
<keyword evidence="3" id="KW-1003">Cell membrane</keyword>
<evidence type="ECO:0000313" key="11">
    <source>
        <dbReference type="EMBL" id="MEV8468856.1"/>
    </source>
</evidence>
<evidence type="ECO:0000313" key="12">
    <source>
        <dbReference type="Proteomes" id="UP001553161"/>
    </source>
</evidence>
<dbReference type="Pfam" id="PF04290">
    <property type="entry name" value="DctQ"/>
    <property type="match status" value="1"/>
</dbReference>